<dbReference type="PANTHER" id="PTHR34108:SF1">
    <property type="entry name" value="SEPTUM SITE-DETERMINING PROTEIN MINC"/>
    <property type="match status" value="1"/>
</dbReference>
<evidence type="ECO:0000256" key="2">
    <source>
        <dbReference type="ARBA" id="ARBA00022618"/>
    </source>
</evidence>
<gene>
    <name evidence="6 9" type="primary">minC</name>
    <name evidence="9" type="ordered locus">BCAN_B0322</name>
</gene>
<dbReference type="InterPro" id="IPR013033">
    <property type="entry name" value="MinC"/>
</dbReference>
<comment type="subunit">
    <text evidence="6">Interacts with MinD and FtsZ.</text>
</comment>
<evidence type="ECO:0000256" key="7">
    <source>
        <dbReference type="SAM" id="MobiDB-lite"/>
    </source>
</evidence>
<evidence type="ECO:0000256" key="1">
    <source>
        <dbReference type="ARBA" id="ARBA00006291"/>
    </source>
</evidence>
<evidence type="ECO:0000259" key="8">
    <source>
        <dbReference type="Pfam" id="PF03775"/>
    </source>
</evidence>
<dbReference type="Pfam" id="PF03775">
    <property type="entry name" value="MinC_C"/>
    <property type="match status" value="1"/>
</dbReference>
<dbReference type="InterPro" id="IPR036145">
    <property type="entry name" value="MinC_C_sf"/>
</dbReference>
<name>A9ME71_BRUC2</name>
<dbReference type="InterPro" id="IPR016098">
    <property type="entry name" value="CAP/MinC_C"/>
</dbReference>
<evidence type="ECO:0000256" key="4">
    <source>
        <dbReference type="ARBA" id="ARBA00023306"/>
    </source>
</evidence>
<keyword evidence="3 6" id="KW-0717">Septation</keyword>
<reference evidence="9 10" key="1">
    <citation type="submission" date="2007-10" db="EMBL/GenBank/DDBJ databases">
        <title>Brucella canis ATCC 23365 whole genome shotgun sequencing project.</title>
        <authorList>
            <person name="Setubal J.C."/>
            <person name="Bowns C."/>
            <person name="Boyle S."/>
            <person name="Crasta O.R."/>
            <person name="Czar M.J."/>
            <person name="Dharmanolla C."/>
            <person name="Gillespie J.J."/>
            <person name="Kenyon R.W."/>
            <person name="Lu J."/>
            <person name="Mane S."/>
            <person name="Mohapatra S."/>
            <person name="Nagrani S."/>
            <person name="Purkayastha A."/>
            <person name="Rajasimha H.K."/>
            <person name="Shallom J.M."/>
            <person name="Shallom S."/>
            <person name="Shukla M."/>
            <person name="Snyder E.E."/>
            <person name="Sobral B.W."/>
            <person name="Wattam A.R."/>
            <person name="Will R."/>
            <person name="Williams K."/>
            <person name="Yoo H."/>
            <person name="Bruce D."/>
            <person name="Detter C."/>
            <person name="Munk C."/>
            <person name="Brettin T.S."/>
        </authorList>
    </citation>
    <scope>NUCLEOTIDE SEQUENCE [LARGE SCALE GENOMIC DNA]</scope>
    <source>
        <strain evidence="10">ATCC 23365 / NCTC 10854 / RM-666</strain>
    </source>
</reference>
<dbReference type="Proteomes" id="UP000001385">
    <property type="component" value="Chromosome II"/>
</dbReference>
<feature type="domain" description="Septum formation inhibitor MinC C-terminal" evidence="8">
    <location>
        <begin position="149"/>
        <end position="249"/>
    </location>
</feature>
<dbReference type="HAMAP" id="MF_00267">
    <property type="entry name" value="MinC"/>
    <property type="match status" value="1"/>
</dbReference>
<dbReference type="AlphaFoldDB" id="A9ME71"/>
<keyword evidence="2 6" id="KW-0132">Cell division</keyword>
<dbReference type="HOGENOM" id="CLU_067812_1_0_5"/>
<dbReference type="Gene3D" id="2.160.20.70">
    <property type="match status" value="1"/>
</dbReference>
<dbReference type="NCBIfam" id="TIGR01222">
    <property type="entry name" value="minC"/>
    <property type="match status" value="1"/>
</dbReference>
<dbReference type="Gene3D" id="3.30.70.260">
    <property type="match status" value="1"/>
</dbReference>
<sequence>MPLTKMNQVLTETRPIRLKGRSFLAMVLSPELPLDGWLELLDDLARRSSGFFLGRPVVLDMENLAIERAQLVYLLQALNDRGVWIMGVEGARPSLLGPGMPPAMRGGQPAADFEAPAGEPQANPGAPEPQISQAVRAPGHAVHAMPSMVITEPVRSGQSVYFPEGDVTIVGSVASGAEVVAGGSIHIYGTLRGRALAGTAGNTSARIFCRKLEAELVAIDGLYKTAEDLEPRFRGQAVQLWLDGDYMMIDTLS</sequence>
<comment type="similarity">
    <text evidence="1 6">Belongs to the MinC family.</text>
</comment>
<evidence type="ECO:0000313" key="9">
    <source>
        <dbReference type="EMBL" id="ABX63509.1"/>
    </source>
</evidence>
<dbReference type="GO" id="GO:0000902">
    <property type="term" value="P:cell morphogenesis"/>
    <property type="evidence" value="ECO:0007669"/>
    <property type="project" value="InterPro"/>
</dbReference>
<feature type="region of interest" description="Disordered" evidence="7">
    <location>
        <begin position="100"/>
        <end position="131"/>
    </location>
</feature>
<evidence type="ECO:0000313" key="10">
    <source>
        <dbReference type="Proteomes" id="UP000001385"/>
    </source>
</evidence>
<keyword evidence="10" id="KW-1185">Reference proteome</keyword>
<dbReference type="PANTHER" id="PTHR34108">
    <property type="entry name" value="SEPTUM SITE-DETERMINING PROTEIN MINC"/>
    <property type="match status" value="1"/>
</dbReference>
<keyword evidence="4 6" id="KW-0131">Cell cycle</keyword>
<evidence type="ECO:0000256" key="3">
    <source>
        <dbReference type="ARBA" id="ARBA00023210"/>
    </source>
</evidence>
<organism evidence="9 10">
    <name type="scientific">Brucella canis (strain ATCC 23365 / NCTC 10854 / RM-666)</name>
    <dbReference type="NCBI Taxonomy" id="483179"/>
    <lineage>
        <taxon>Bacteria</taxon>
        <taxon>Pseudomonadati</taxon>
        <taxon>Pseudomonadota</taxon>
        <taxon>Alphaproteobacteria</taxon>
        <taxon>Hyphomicrobiales</taxon>
        <taxon>Brucellaceae</taxon>
        <taxon>Brucella/Ochrobactrum group</taxon>
        <taxon>Brucella</taxon>
    </lineage>
</organism>
<protein>
    <recommendedName>
        <fullName evidence="6">Probable septum site-determining protein MinC</fullName>
    </recommendedName>
</protein>
<dbReference type="GO" id="GO:0000917">
    <property type="term" value="P:division septum assembly"/>
    <property type="evidence" value="ECO:0007669"/>
    <property type="project" value="UniProtKB-KW"/>
</dbReference>
<dbReference type="GO" id="GO:1901891">
    <property type="term" value="P:regulation of cell septum assembly"/>
    <property type="evidence" value="ECO:0007669"/>
    <property type="project" value="InterPro"/>
</dbReference>
<evidence type="ECO:0000256" key="6">
    <source>
        <dbReference type="HAMAP-Rule" id="MF_00267"/>
    </source>
</evidence>
<dbReference type="EMBL" id="CP000873">
    <property type="protein sequence ID" value="ABX63509.1"/>
    <property type="molecule type" value="Genomic_DNA"/>
</dbReference>
<accession>A9ME71</accession>
<dbReference type="InterPro" id="IPR005526">
    <property type="entry name" value="Septum_form_inhib_MinC_C"/>
</dbReference>
<proteinExistence type="inferred from homology"/>
<evidence type="ECO:0000256" key="5">
    <source>
        <dbReference type="ARBA" id="ARBA00025606"/>
    </source>
</evidence>
<dbReference type="KEGG" id="bcs:BCAN_B0322"/>
<dbReference type="SUPFAM" id="SSF63848">
    <property type="entry name" value="Cell-division inhibitor MinC, C-terminal domain"/>
    <property type="match status" value="1"/>
</dbReference>
<comment type="function">
    <text evidence="5 6">Cell division inhibitor that blocks the formation of polar Z ring septums. Rapidly oscillates between the poles of the cell to destabilize FtsZ filaments that have formed before they mature into polar Z rings. Prevents FtsZ polymerization.</text>
</comment>